<dbReference type="InterPro" id="IPR000092">
    <property type="entry name" value="Polyprenyl_synt"/>
</dbReference>
<proteinExistence type="predicted"/>
<comment type="caution">
    <text evidence="1">The sequence shown here is derived from an EMBL/GenBank/DDBJ whole genome shotgun (WGS) entry which is preliminary data.</text>
</comment>
<dbReference type="GO" id="GO:0004659">
    <property type="term" value="F:prenyltransferase activity"/>
    <property type="evidence" value="ECO:0007669"/>
    <property type="project" value="TreeGrafter"/>
</dbReference>
<gene>
    <name evidence="1" type="ORF">AFUS01_LOCUS1768</name>
</gene>
<accession>A0A8J2J464</accession>
<dbReference type="AlphaFoldDB" id="A0A8J2J464"/>
<name>A0A8J2J464_9HEXA</name>
<reference evidence="1" key="1">
    <citation type="submission" date="2021-06" db="EMBL/GenBank/DDBJ databases">
        <authorList>
            <person name="Hodson N. C."/>
            <person name="Mongue J. A."/>
            <person name="Jaron S. K."/>
        </authorList>
    </citation>
    <scope>NUCLEOTIDE SEQUENCE</scope>
</reference>
<evidence type="ECO:0000313" key="2">
    <source>
        <dbReference type="Proteomes" id="UP000708208"/>
    </source>
</evidence>
<dbReference type="Pfam" id="PF00348">
    <property type="entry name" value="polyprenyl_synt"/>
    <property type="match status" value="1"/>
</dbReference>
<keyword evidence="2" id="KW-1185">Reference proteome</keyword>
<dbReference type="GO" id="GO:0006744">
    <property type="term" value="P:ubiquinone biosynthetic process"/>
    <property type="evidence" value="ECO:0007669"/>
    <property type="project" value="TreeGrafter"/>
</dbReference>
<evidence type="ECO:0000313" key="1">
    <source>
        <dbReference type="EMBL" id="CAG7667418.1"/>
    </source>
</evidence>
<dbReference type="GO" id="GO:0005739">
    <property type="term" value="C:mitochondrion"/>
    <property type="evidence" value="ECO:0007669"/>
    <property type="project" value="TreeGrafter"/>
</dbReference>
<dbReference type="Proteomes" id="UP000708208">
    <property type="component" value="Unassembled WGS sequence"/>
</dbReference>
<dbReference type="PANTHER" id="PTHR12001">
    <property type="entry name" value="GERANYLGERANYL PYROPHOSPHATE SYNTHASE"/>
    <property type="match status" value="1"/>
</dbReference>
<dbReference type="EMBL" id="CAJVCH010009931">
    <property type="protein sequence ID" value="CAG7667418.1"/>
    <property type="molecule type" value="Genomic_DNA"/>
</dbReference>
<protein>
    <submittedName>
        <fullName evidence="1">Uncharacterized protein</fullName>
    </submittedName>
</protein>
<dbReference type="GO" id="GO:1990234">
    <property type="term" value="C:transferase complex"/>
    <property type="evidence" value="ECO:0007669"/>
    <property type="project" value="TreeGrafter"/>
</dbReference>
<sequence>MWKVSKSVNGSAHYVTPVRLICQEVFTIHKGRSQLEKLTYFNSLINLPLSKTFHTFPQLRVTYNKSNFVPLKTSQNFNNSNRFFTNNSNNRRPIPPYVIPGTSAAAAAAGLAQGTVTEKQFLVDDETLRREKLRSWNFRRYDPTMVPLARSSPSETTPPRGGVSPEEITCLAENFLGSDRFSSKSSLSQNFGQFQQIISLFLLKVSDVDHPLLHITKIIESEPSHSEGSHSNPYPLWRAMLILLGTEMFGFPPDIAAAPPEVHWAIRDKHNLVGKIAEIMWVAHQLHRRILDVATVSNNYLPRGQSLHSKATMELLEDIHKANKATTLIGDLLLTQKCAHLAALKSPVVTELICNSLADYCESEFDLGVEENDPRYFSYQSWLDRTELGLGSLLGHCMYSTLLFSGFNPTMRKRAFKLGSLIGVFYQAYDDIMFFRRKSLTDPSWLDVSTLPVALYIQNNRHALELPHTDIFDSVKYCESTMPQSLAAFKFFKEQVLLELSSFHQVGNTTARDLLINFVHSLKP</sequence>
<dbReference type="PANTHER" id="PTHR12001:SF55">
    <property type="entry name" value="ALL TRANS-POLYPRENYL-DIPHOSPHATE SYNTHASE PDSS2"/>
    <property type="match status" value="1"/>
</dbReference>
<organism evidence="1 2">
    <name type="scientific">Allacma fusca</name>
    <dbReference type="NCBI Taxonomy" id="39272"/>
    <lineage>
        <taxon>Eukaryota</taxon>
        <taxon>Metazoa</taxon>
        <taxon>Ecdysozoa</taxon>
        <taxon>Arthropoda</taxon>
        <taxon>Hexapoda</taxon>
        <taxon>Collembola</taxon>
        <taxon>Symphypleona</taxon>
        <taxon>Sminthuridae</taxon>
        <taxon>Allacma</taxon>
    </lineage>
</organism>
<dbReference type="GO" id="GO:0008299">
    <property type="term" value="P:isoprenoid biosynthetic process"/>
    <property type="evidence" value="ECO:0007669"/>
    <property type="project" value="TreeGrafter"/>
</dbReference>